<feature type="region of interest" description="Disordered" evidence="1">
    <location>
        <begin position="1"/>
        <end position="28"/>
    </location>
</feature>
<gene>
    <name evidence="2" type="ORF">NLI96_g1178</name>
</gene>
<dbReference type="EMBL" id="JANAWD010000022">
    <property type="protein sequence ID" value="KAJ3490785.1"/>
    <property type="molecule type" value="Genomic_DNA"/>
</dbReference>
<feature type="region of interest" description="Disordered" evidence="1">
    <location>
        <begin position="47"/>
        <end position="84"/>
    </location>
</feature>
<proteinExistence type="predicted"/>
<dbReference type="AlphaFoldDB" id="A0AAD5VAU0"/>
<organism evidence="2 3">
    <name type="scientific">Meripilus lineatus</name>
    <dbReference type="NCBI Taxonomy" id="2056292"/>
    <lineage>
        <taxon>Eukaryota</taxon>
        <taxon>Fungi</taxon>
        <taxon>Dikarya</taxon>
        <taxon>Basidiomycota</taxon>
        <taxon>Agaricomycotina</taxon>
        <taxon>Agaricomycetes</taxon>
        <taxon>Polyporales</taxon>
        <taxon>Meripilaceae</taxon>
        <taxon>Meripilus</taxon>
    </lineage>
</organism>
<protein>
    <submittedName>
        <fullName evidence="2">Uncharacterized protein</fullName>
    </submittedName>
</protein>
<keyword evidence="3" id="KW-1185">Reference proteome</keyword>
<evidence type="ECO:0000313" key="2">
    <source>
        <dbReference type="EMBL" id="KAJ3490785.1"/>
    </source>
</evidence>
<dbReference type="Proteomes" id="UP001212997">
    <property type="component" value="Unassembled WGS sequence"/>
</dbReference>
<reference evidence="2" key="1">
    <citation type="submission" date="2022-07" db="EMBL/GenBank/DDBJ databases">
        <title>Genome Sequence of Physisporinus lineatus.</title>
        <authorList>
            <person name="Buettner E."/>
        </authorList>
    </citation>
    <scope>NUCLEOTIDE SEQUENCE</scope>
    <source>
        <strain evidence="2">VT162</strain>
    </source>
</reference>
<sequence>MVGLLKDQPPHLKLQGQGSGEGVERPSVDEGGSLCFFNPCCGPSDVAAGYKEEDDEDQGERTKSGGALSFPRVPGEGKDDGVSPSHLCPGADLYVVLGISTSFDLS</sequence>
<name>A0AAD5VAU0_9APHY</name>
<accession>A0AAD5VAU0</accession>
<comment type="caution">
    <text evidence="2">The sequence shown here is derived from an EMBL/GenBank/DDBJ whole genome shotgun (WGS) entry which is preliminary data.</text>
</comment>
<evidence type="ECO:0000256" key="1">
    <source>
        <dbReference type="SAM" id="MobiDB-lite"/>
    </source>
</evidence>
<evidence type="ECO:0000313" key="3">
    <source>
        <dbReference type="Proteomes" id="UP001212997"/>
    </source>
</evidence>